<dbReference type="SUPFAM" id="SSF56672">
    <property type="entry name" value="DNA/RNA polymerases"/>
    <property type="match status" value="1"/>
</dbReference>
<dbReference type="InterPro" id="IPR000477">
    <property type="entry name" value="RT_dom"/>
</dbReference>
<dbReference type="EMBL" id="GDRN01078149">
    <property type="protein sequence ID" value="JAI62631.1"/>
    <property type="molecule type" value="Transcribed_RNA"/>
</dbReference>
<protein>
    <recommendedName>
        <fullName evidence="1">Reverse transcriptase domain-containing protein</fullName>
    </recommendedName>
</protein>
<sequence length="443" mass="52117">MLTMKIIIDQYLYYHLLARYLKKAIVQRLRRFLEDFDLISNNQFGFRNNMSTEKAIMQFTSKIYSNLERKRYVAGIFLDLSKAFDTLNHAILLDKLYNSGVRGTPLKLLESYLTNRKQSVYCNKKSSQLKIIHTGVPQGSILGPLLFLTYINDISNASEKFNYVLFADDTNLLLHDDNLNNLHTALNTELEKISKWVSANKLKVNVTKTNYILFQNRSVEHRMRTVYMEGCELKRVSCTKFLGVLIDENLNWKNHIQSLCLKLSKICGVLYKIRRNLTIDALKNLYYSLCYPHFIYCLSLWGCTWPSVVKEIIVMQKKILRTITFKRKHDSTQFLFTELKLLKFDYLLQYFCLLSVYNDLNEIRSTRKLFRYIHHSQGTRGNNINLICPQHRTILYKFSIHCFGPTCWNALPDDLKTITNFNIFKSKLKKHFHKLQSLSINAQ</sequence>
<dbReference type="Pfam" id="PF00078">
    <property type="entry name" value="RVT_1"/>
    <property type="match status" value="1"/>
</dbReference>
<accession>A0A0P4W9C7</accession>
<dbReference type="PROSITE" id="PS50878">
    <property type="entry name" value="RT_POL"/>
    <property type="match status" value="1"/>
</dbReference>
<evidence type="ECO:0000259" key="1">
    <source>
        <dbReference type="PROSITE" id="PS50878"/>
    </source>
</evidence>
<organism evidence="2">
    <name type="scientific">Scylla olivacea</name>
    <name type="common">Orange mud crab</name>
    <name type="synonym">Cancer olivacea</name>
    <dbReference type="NCBI Taxonomy" id="85551"/>
    <lineage>
        <taxon>Eukaryota</taxon>
        <taxon>Metazoa</taxon>
        <taxon>Ecdysozoa</taxon>
        <taxon>Arthropoda</taxon>
        <taxon>Crustacea</taxon>
        <taxon>Multicrustacea</taxon>
        <taxon>Malacostraca</taxon>
        <taxon>Eumalacostraca</taxon>
        <taxon>Eucarida</taxon>
        <taxon>Decapoda</taxon>
        <taxon>Pleocyemata</taxon>
        <taxon>Brachyura</taxon>
        <taxon>Eubrachyura</taxon>
        <taxon>Portunoidea</taxon>
        <taxon>Portunidae</taxon>
        <taxon>Portuninae</taxon>
        <taxon>Scylla</taxon>
    </lineage>
</organism>
<reference evidence="2" key="1">
    <citation type="submission" date="2015-09" db="EMBL/GenBank/DDBJ databases">
        <title>Scylla olivacea transcriptome.</title>
        <authorList>
            <person name="Ikhwanuddin M."/>
        </authorList>
    </citation>
    <scope>NUCLEOTIDE SEQUENCE</scope>
</reference>
<evidence type="ECO:0000313" key="2">
    <source>
        <dbReference type="EMBL" id="JAI62631.1"/>
    </source>
</evidence>
<dbReference type="InterPro" id="IPR043502">
    <property type="entry name" value="DNA/RNA_pol_sf"/>
</dbReference>
<dbReference type="GO" id="GO:0071897">
    <property type="term" value="P:DNA biosynthetic process"/>
    <property type="evidence" value="ECO:0007669"/>
    <property type="project" value="UniProtKB-ARBA"/>
</dbReference>
<proteinExistence type="predicted"/>
<dbReference type="AlphaFoldDB" id="A0A0P4W9C7"/>
<dbReference type="PANTHER" id="PTHR33332">
    <property type="entry name" value="REVERSE TRANSCRIPTASE DOMAIN-CONTAINING PROTEIN"/>
    <property type="match status" value="1"/>
</dbReference>
<dbReference type="CDD" id="cd01650">
    <property type="entry name" value="RT_nLTR_like"/>
    <property type="match status" value="1"/>
</dbReference>
<name>A0A0P4W9C7_SCYOL</name>
<feature type="domain" description="Reverse transcriptase" evidence="1">
    <location>
        <begin position="1"/>
        <end position="246"/>
    </location>
</feature>